<keyword evidence="1" id="KW-1133">Transmembrane helix</keyword>
<dbReference type="EMBL" id="JAUBDI010000010">
    <property type="protein sequence ID" value="MDW0113811.1"/>
    <property type="molecule type" value="Genomic_DNA"/>
</dbReference>
<keyword evidence="4" id="KW-1185">Reference proteome</keyword>
<protein>
    <submittedName>
        <fullName evidence="3">Helix-turn-helix transcriptional regulator</fullName>
    </submittedName>
</protein>
<gene>
    <name evidence="3" type="ORF">QT711_11490</name>
</gene>
<name>A0ABU4G9Z6_9BACL</name>
<dbReference type="PROSITE" id="PS50943">
    <property type="entry name" value="HTH_CROC1"/>
    <property type="match status" value="1"/>
</dbReference>
<dbReference type="InterPro" id="IPR001387">
    <property type="entry name" value="Cro/C1-type_HTH"/>
</dbReference>
<dbReference type="SMART" id="SM00530">
    <property type="entry name" value="HTH_XRE"/>
    <property type="match status" value="1"/>
</dbReference>
<dbReference type="Proteomes" id="UP001282284">
    <property type="component" value="Unassembled WGS sequence"/>
</dbReference>
<accession>A0ABU4G9Z6</accession>
<dbReference type="SUPFAM" id="SSF47413">
    <property type="entry name" value="lambda repressor-like DNA-binding domains"/>
    <property type="match status" value="1"/>
</dbReference>
<keyword evidence="1" id="KW-0472">Membrane</keyword>
<dbReference type="InterPro" id="IPR010982">
    <property type="entry name" value="Lambda_DNA-bd_dom_sf"/>
</dbReference>
<dbReference type="Pfam" id="PF01381">
    <property type="entry name" value="HTH_3"/>
    <property type="match status" value="1"/>
</dbReference>
<feature type="transmembrane region" description="Helical" evidence="1">
    <location>
        <begin position="59"/>
        <end position="88"/>
    </location>
</feature>
<reference evidence="3 4" key="1">
    <citation type="submission" date="2023-06" db="EMBL/GenBank/DDBJ databases">
        <title>Sporosarcina sp. nov., isolated from Korean traditional fermented seafood 'Jeotgal'.</title>
        <authorList>
            <person name="Yang A.I."/>
            <person name="Shin N.-R."/>
        </authorList>
    </citation>
    <scope>NUCLEOTIDE SEQUENCE [LARGE SCALE GENOMIC DNA]</scope>
    <source>
        <strain evidence="3 4">KCTC13119</strain>
    </source>
</reference>
<evidence type="ECO:0000259" key="2">
    <source>
        <dbReference type="PROSITE" id="PS50943"/>
    </source>
</evidence>
<evidence type="ECO:0000313" key="3">
    <source>
        <dbReference type="EMBL" id="MDW0113811.1"/>
    </source>
</evidence>
<comment type="caution">
    <text evidence="3">The sequence shown here is derived from an EMBL/GenBank/DDBJ whole genome shotgun (WGS) entry which is preliminary data.</text>
</comment>
<dbReference type="CDD" id="cd00093">
    <property type="entry name" value="HTH_XRE"/>
    <property type="match status" value="1"/>
</dbReference>
<feature type="domain" description="HTH cro/C1-type" evidence="2">
    <location>
        <begin position="7"/>
        <end position="60"/>
    </location>
</feature>
<dbReference type="Gene3D" id="1.10.260.40">
    <property type="entry name" value="lambda repressor-like DNA-binding domains"/>
    <property type="match status" value="1"/>
</dbReference>
<evidence type="ECO:0000313" key="4">
    <source>
        <dbReference type="Proteomes" id="UP001282284"/>
    </source>
</evidence>
<organism evidence="3 4">
    <name type="scientific">Sporosarcina saromensis</name>
    <dbReference type="NCBI Taxonomy" id="359365"/>
    <lineage>
        <taxon>Bacteria</taxon>
        <taxon>Bacillati</taxon>
        <taxon>Bacillota</taxon>
        <taxon>Bacilli</taxon>
        <taxon>Bacillales</taxon>
        <taxon>Caryophanaceae</taxon>
        <taxon>Sporosarcina</taxon>
    </lineage>
</organism>
<proteinExistence type="predicted"/>
<sequence length="94" mass="10262">MAYGAILKACRMRKGLTQEELADMLHMEQADVSRIENDRKEPMMTLFQRWALATDSSDVLVAFIAGVEGVTMLSTILSTVGTGVIGFIRLGGLL</sequence>
<evidence type="ECO:0000256" key="1">
    <source>
        <dbReference type="SAM" id="Phobius"/>
    </source>
</evidence>
<dbReference type="RefSeq" id="WP_317944393.1">
    <property type="nucleotide sequence ID" value="NZ_JAUBDI010000010.1"/>
</dbReference>
<keyword evidence="1" id="KW-0812">Transmembrane</keyword>